<keyword evidence="3" id="KW-1185">Reference proteome</keyword>
<reference evidence="2" key="1">
    <citation type="journal article" date="2014" name="Int. J. Syst. Evol. Microbiol.">
        <title>Complete genome sequence of Corynebacterium casei LMG S-19264T (=DSM 44701T), isolated from a smear-ripened cheese.</title>
        <authorList>
            <consortium name="US DOE Joint Genome Institute (JGI-PGF)"/>
            <person name="Walter F."/>
            <person name="Albersmeier A."/>
            <person name="Kalinowski J."/>
            <person name="Ruckert C."/>
        </authorList>
    </citation>
    <scope>NUCLEOTIDE SEQUENCE</scope>
    <source>
        <strain evidence="2">CGMCC 1.15330</strain>
    </source>
</reference>
<proteinExistence type="predicted"/>
<name>A0A916SVU1_9SPHN</name>
<sequence>MTAPLRAASAAAVPDLLERAEGPTALAIVPRPAGAAARALLAATLADIAARRAPMRINLIATGPAVDESAIAAAIAYLEHAEAVTGQLIDIG</sequence>
<dbReference type="EMBL" id="BMIH01000001">
    <property type="protein sequence ID" value="GGB16483.1"/>
    <property type="molecule type" value="Genomic_DNA"/>
</dbReference>
<accession>A0A916SVU1</accession>
<evidence type="ECO:0000313" key="3">
    <source>
        <dbReference type="Proteomes" id="UP000623067"/>
    </source>
</evidence>
<dbReference type="Pfam" id="PF21777">
    <property type="entry name" value="SDR-like"/>
    <property type="match status" value="1"/>
</dbReference>
<dbReference type="Proteomes" id="UP000623067">
    <property type="component" value="Unassembled WGS sequence"/>
</dbReference>
<gene>
    <name evidence="2" type="ORF">GCM10011380_02450</name>
</gene>
<comment type="caution">
    <text evidence="2">The sequence shown here is derived from an EMBL/GenBank/DDBJ whole genome shotgun (WGS) entry which is preliminary data.</text>
</comment>
<feature type="domain" description="Short chain dehydrogenase-like proteobacteria" evidence="1">
    <location>
        <begin position="4"/>
        <end position="90"/>
    </location>
</feature>
<reference evidence="2" key="2">
    <citation type="submission" date="2020-09" db="EMBL/GenBank/DDBJ databases">
        <authorList>
            <person name="Sun Q."/>
            <person name="Zhou Y."/>
        </authorList>
    </citation>
    <scope>NUCLEOTIDE SEQUENCE</scope>
    <source>
        <strain evidence="2">CGMCC 1.15330</strain>
    </source>
</reference>
<evidence type="ECO:0000313" key="2">
    <source>
        <dbReference type="EMBL" id="GGB16483.1"/>
    </source>
</evidence>
<dbReference type="RefSeq" id="WP_188656803.1">
    <property type="nucleotide sequence ID" value="NZ_BMIH01000001.1"/>
</dbReference>
<evidence type="ECO:0000259" key="1">
    <source>
        <dbReference type="Pfam" id="PF21777"/>
    </source>
</evidence>
<dbReference type="AlphaFoldDB" id="A0A916SVU1"/>
<organism evidence="2 3">
    <name type="scientific">Sphingomonas metalli</name>
    <dbReference type="NCBI Taxonomy" id="1779358"/>
    <lineage>
        <taxon>Bacteria</taxon>
        <taxon>Pseudomonadati</taxon>
        <taxon>Pseudomonadota</taxon>
        <taxon>Alphaproteobacteria</taxon>
        <taxon>Sphingomonadales</taxon>
        <taxon>Sphingomonadaceae</taxon>
        <taxon>Sphingomonas</taxon>
    </lineage>
</organism>
<dbReference type="InterPro" id="IPR048623">
    <property type="entry name" value="SDR-like_proteobact"/>
</dbReference>
<protein>
    <recommendedName>
        <fullName evidence="1">Short chain dehydrogenase-like proteobacteria domain-containing protein</fullName>
    </recommendedName>
</protein>